<accession>A0A226DJA6</accession>
<evidence type="ECO:0000313" key="1">
    <source>
        <dbReference type="EMBL" id="OXA45078.1"/>
    </source>
</evidence>
<gene>
    <name evidence="1" type="ORF">Fcan01_19907</name>
</gene>
<dbReference type="InterPro" id="IPR032675">
    <property type="entry name" value="LRR_dom_sf"/>
</dbReference>
<name>A0A226DJA6_FOLCA</name>
<dbReference type="EMBL" id="LNIX01000018">
    <property type="protein sequence ID" value="OXA45078.1"/>
    <property type="molecule type" value="Genomic_DNA"/>
</dbReference>
<dbReference type="AlphaFoldDB" id="A0A226DJA6"/>
<dbReference type="OrthoDB" id="3140657at2759"/>
<proteinExistence type="predicted"/>
<reference evidence="1 2" key="1">
    <citation type="submission" date="2015-12" db="EMBL/GenBank/DDBJ databases">
        <title>The genome of Folsomia candida.</title>
        <authorList>
            <person name="Faddeeva A."/>
            <person name="Derks M.F."/>
            <person name="Anvar Y."/>
            <person name="Smit S."/>
            <person name="Van Straalen N."/>
            <person name="Roelofs D."/>
        </authorList>
    </citation>
    <scope>NUCLEOTIDE SEQUENCE [LARGE SCALE GENOMIC DNA]</scope>
    <source>
        <strain evidence="1 2">VU population</strain>
        <tissue evidence="1">Whole body</tissue>
    </source>
</reference>
<dbReference type="Gene3D" id="3.80.10.10">
    <property type="entry name" value="Ribonuclease Inhibitor"/>
    <property type="match status" value="1"/>
</dbReference>
<protein>
    <recommendedName>
        <fullName evidence="3">F-box domain-containing protein</fullName>
    </recommendedName>
</protein>
<dbReference type="SUPFAM" id="SSF52047">
    <property type="entry name" value="RNI-like"/>
    <property type="match status" value="1"/>
</dbReference>
<sequence>MQAEINQTVKHFENLDFVGDIDKVRGKALANPVILDKIFYSLDASTLKSARLVCPIWADVAASFLGNLCRLTFSTTPNSEQLTSFNPKLAKHVKLAMKCDCSSACTCEPHGSCYCCWTCTCSPNEVDSNRNLPPNFALHLPAISATLETIEINVASPYQPNLHPMWTTNLPNLAVISITTEKDWHLGNNHAETADEEMRQEFRPLPNLRVLSITRIGDGPTFVDVPCRYQGLLNAAPNLEELNLSANSYPDLTRCPKLQNLTYEYQGTVLHEKELVQFNISEINRMLENCRDSLKKLTLKYDGHHDVKLDFHFPNLTHLEIQDDDKFKIGDLLNTTNLPSLTHLSICTQHDISALIETLHTRHVGITSLRMRAYHCSNGWSQDGQAAIKLVNLFPAVTELKLSLSVHFVRNGDETVDFRPLKEVMQTLGEWGLTQGKVVVGSLPVRSDENDYYYSGHLFDPALNIDSDVVVTVLEGMKEWRGLANTSLKCCANCYGARLEPSDRMREAFLSCSRIRTVTLEELEVLGQTESKDFHEFIRENDLPVSFTDRE</sequence>
<dbReference type="Proteomes" id="UP000198287">
    <property type="component" value="Unassembled WGS sequence"/>
</dbReference>
<keyword evidence="2" id="KW-1185">Reference proteome</keyword>
<evidence type="ECO:0000313" key="2">
    <source>
        <dbReference type="Proteomes" id="UP000198287"/>
    </source>
</evidence>
<evidence type="ECO:0008006" key="3">
    <source>
        <dbReference type="Google" id="ProtNLM"/>
    </source>
</evidence>
<organism evidence="1 2">
    <name type="scientific">Folsomia candida</name>
    <name type="common">Springtail</name>
    <dbReference type="NCBI Taxonomy" id="158441"/>
    <lineage>
        <taxon>Eukaryota</taxon>
        <taxon>Metazoa</taxon>
        <taxon>Ecdysozoa</taxon>
        <taxon>Arthropoda</taxon>
        <taxon>Hexapoda</taxon>
        <taxon>Collembola</taxon>
        <taxon>Entomobryomorpha</taxon>
        <taxon>Isotomoidea</taxon>
        <taxon>Isotomidae</taxon>
        <taxon>Proisotominae</taxon>
        <taxon>Folsomia</taxon>
    </lineage>
</organism>
<comment type="caution">
    <text evidence="1">The sequence shown here is derived from an EMBL/GenBank/DDBJ whole genome shotgun (WGS) entry which is preliminary data.</text>
</comment>